<dbReference type="EMBL" id="VSSQ01041246">
    <property type="protein sequence ID" value="MPM94643.1"/>
    <property type="molecule type" value="Genomic_DNA"/>
</dbReference>
<accession>A0A645E1B6</accession>
<name>A0A645E1B6_9ZZZZ</name>
<gene>
    <name evidence="1" type="ORF">SDC9_141791</name>
</gene>
<sequence>MGSAVGCAHQDGDTLLVGQAHAIGIGAAYGNGAGAGVHHVLHGFSVDIAAIHKMAARVGDQDQPARARGAANAAPAAHADRSIAQAHGLAPALDIHHGGVAADLQQAHLLVAFVDGQRLGGTAINDQQGLAAQHAGQGYGLSKDTAGGHSD</sequence>
<evidence type="ECO:0000313" key="1">
    <source>
        <dbReference type="EMBL" id="MPM94643.1"/>
    </source>
</evidence>
<dbReference type="AlphaFoldDB" id="A0A645E1B6"/>
<organism evidence="1">
    <name type="scientific">bioreactor metagenome</name>
    <dbReference type="NCBI Taxonomy" id="1076179"/>
    <lineage>
        <taxon>unclassified sequences</taxon>
        <taxon>metagenomes</taxon>
        <taxon>ecological metagenomes</taxon>
    </lineage>
</organism>
<comment type="caution">
    <text evidence="1">The sequence shown here is derived from an EMBL/GenBank/DDBJ whole genome shotgun (WGS) entry which is preliminary data.</text>
</comment>
<protein>
    <submittedName>
        <fullName evidence="1">Uncharacterized protein</fullName>
    </submittedName>
</protein>
<reference evidence="1" key="1">
    <citation type="submission" date="2019-08" db="EMBL/GenBank/DDBJ databases">
        <authorList>
            <person name="Kucharzyk K."/>
            <person name="Murdoch R.W."/>
            <person name="Higgins S."/>
            <person name="Loffler F."/>
        </authorList>
    </citation>
    <scope>NUCLEOTIDE SEQUENCE</scope>
</reference>
<proteinExistence type="predicted"/>